<keyword evidence="12" id="KW-0969">Cilium</keyword>
<keyword evidence="12" id="KW-0966">Cell projection</keyword>
<gene>
    <name evidence="12" type="ORF">EJC49_13465</name>
</gene>
<keyword evidence="4" id="KW-1003">Cell membrane</keyword>
<comment type="caution">
    <text evidence="12">The sequence shown here is derived from an EMBL/GenBank/DDBJ whole genome shotgun (WGS) entry which is preliminary data.</text>
</comment>
<accession>A0A429YWP2</accession>
<dbReference type="GO" id="GO:0009425">
    <property type="term" value="C:bacterial-type flagellum basal body"/>
    <property type="evidence" value="ECO:0007669"/>
    <property type="project" value="InterPro"/>
</dbReference>
<evidence type="ECO:0000256" key="9">
    <source>
        <dbReference type="ARBA" id="ARBA00023136"/>
    </source>
</evidence>
<dbReference type="AlphaFoldDB" id="A0A429YWP2"/>
<keyword evidence="5 10" id="KW-0145">Chemotaxis</keyword>
<reference evidence="12 13" key="1">
    <citation type="submission" date="2018-12" db="EMBL/GenBank/DDBJ databases">
        <title>Mesorhizobium carbonis sp. nov., isolated from coal mine water.</title>
        <authorList>
            <person name="Xin W."/>
            <person name="Xu Z."/>
            <person name="Xiang F."/>
            <person name="Zhang J."/>
            <person name="Xi L."/>
            <person name="Liu J."/>
        </authorList>
    </citation>
    <scope>NUCLEOTIDE SEQUENCE [LARGE SCALE GENOMIC DNA]</scope>
    <source>
        <strain evidence="12 13">B2.3</strain>
    </source>
</reference>
<keyword evidence="12" id="KW-0282">Flagellum</keyword>
<keyword evidence="13" id="KW-1185">Reference proteome</keyword>
<keyword evidence="8 10" id="KW-1133">Transmembrane helix</keyword>
<evidence type="ECO:0000256" key="6">
    <source>
        <dbReference type="ARBA" id="ARBA00022692"/>
    </source>
</evidence>
<protein>
    <recommendedName>
        <fullName evidence="10">Flagellar protein FliL</fullName>
    </recommendedName>
</protein>
<keyword evidence="7 10" id="KW-0283">Flagellar rotation</keyword>
<organism evidence="12 13">
    <name type="scientific">Aquibium carbonis</name>
    <dbReference type="NCBI Taxonomy" id="2495581"/>
    <lineage>
        <taxon>Bacteria</taxon>
        <taxon>Pseudomonadati</taxon>
        <taxon>Pseudomonadota</taxon>
        <taxon>Alphaproteobacteria</taxon>
        <taxon>Hyphomicrobiales</taxon>
        <taxon>Phyllobacteriaceae</taxon>
        <taxon>Aquibium</taxon>
    </lineage>
</organism>
<dbReference type="Proteomes" id="UP000278398">
    <property type="component" value="Unassembled WGS sequence"/>
</dbReference>
<dbReference type="GO" id="GO:0071973">
    <property type="term" value="P:bacterial-type flagellum-dependent cell motility"/>
    <property type="evidence" value="ECO:0007669"/>
    <property type="project" value="InterPro"/>
</dbReference>
<evidence type="ECO:0000256" key="5">
    <source>
        <dbReference type="ARBA" id="ARBA00022500"/>
    </source>
</evidence>
<evidence type="ECO:0000256" key="4">
    <source>
        <dbReference type="ARBA" id="ARBA00022475"/>
    </source>
</evidence>
<dbReference type="Pfam" id="PF03748">
    <property type="entry name" value="FliL"/>
    <property type="match status" value="1"/>
</dbReference>
<dbReference type="EMBL" id="RWKW01000047">
    <property type="protein sequence ID" value="RST85850.1"/>
    <property type="molecule type" value="Genomic_DNA"/>
</dbReference>
<evidence type="ECO:0000256" key="1">
    <source>
        <dbReference type="ARBA" id="ARBA00002254"/>
    </source>
</evidence>
<name>A0A429YWP2_9HYPH</name>
<comment type="subcellular location">
    <subcellularLocation>
        <location evidence="10">Cell inner membrane</location>
    </subcellularLocation>
    <subcellularLocation>
        <location evidence="2">Cell membrane</location>
        <topology evidence="2">Single-pass membrane protein</topology>
    </subcellularLocation>
</comment>
<evidence type="ECO:0000256" key="11">
    <source>
        <dbReference type="SAM" id="MobiDB-lite"/>
    </source>
</evidence>
<feature type="transmembrane region" description="Helical" evidence="10">
    <location>
        <begin position="17"/>
        <end position="36"/>
    </location>
</feature>
<keyword evidence="6 10" id="KW-0812">Transmembrane</keyword>
<dbReference type="OrthoDB" id="7908910at2"/>
<keyword evidence="9 10" id="KW-0472">Membrane</keyword>
<evidence type="ECO:0000313" key="12">
    <source>
        <dbReference type="EMBL" id="RST85850.1"/>
    </source>
</evidence>
<dbReference type="GO" id="GO:0006935">
    <property type="term" value="P:chemotaxis"/>
    <property type="evidence" value="ECO:0007669"/>
    <property type="project" value="UniProtKB-KW"/>
</dbReference>
<feature type="region of interest" description="Disordered" evidence="11">
    <location>
        <begin position="65"/>
        <end position="86"/>
    </location>
</feature>
<evidence type="ECO:0000256" key="10">
    <source>
        <dbReference type="RuleBase" id="RU364125"/>
    </source>
</evidence>
<keyword evidence="10" id="KW-0997">Cell inner membrane</keyword>
<dbReference type="GO" id="GO:0005886">
    <property type="term" value="C:plasma membrane"/>
    <property type="evidence" value="ECO:0007669"/>
    <property type="project" value="UniProtKB-SubCell"/>
</dbReference>
<evidence type="ECO:0000256" key="8">
    <source>
        <dbReference type="ARBA" id="ARBA00022989"/>
    </source>
</evidence>
<proteinExistence type="inferred from homology"/>
<dbReference type="InterPro" id="IPR005503">
    <property type="entry name" value="FliL"/>
</dbReference>
<comment type="similarity">
    <text evidence="3 10">Belongs to the FliL family.</text>
</comment>
<evidence type="ECO:0000313" key="13">
    <source>
        <dbReference type="Proteomes" id="UP000278398"/>
    </source>
</evidence>
<comment type="function">
    <text evidence="1 10">Controls the rotational direction of flagella during chemotaxis.</text>
</comment>
<evidence type="ECO:0000256" key="2">
    <source>
        <dbReference type="ARBA" id="ARBA00004162"/>
    </source>
</evidence>
<evidence type="ECO:0000256" key="7">
    <source>
        <dbReference type="ARBA" id="ARBA00022779"/>
    </source>
</evidence>
<evidence type="ECO:0000256" key="3">
    <source>
        <dbReference type="ARBA" id="ARBA00008281"/>
    </source>
</evidence>
<dbReference type="RefSeq" id="WP_126700455.1">
    <property type="nucleotide sequence ID" value="NZ_RWKW01000047.1"/>
</dbReference>
<sequence length="189" mass="20193">MAADGTDSTQKKGPSTVVQAVVLLVLTVAAAGGGWFSGLTLHSDQSGNDLTETMKIQVDPLPGSVEAEEAARASASGSNGGQDGVARDENGNILLIPRLVPLEPVTTNLAAPRDIWVRMELAIVFTAPPPPQLVRSIHEDILAYMRTVTLQQVQGASGFRHLKTDLEERARIRSDGLATQLMIRTLLFE</sequence>